<keyword evidence="2" id="KW-1185">Reference proteome</keyword>
<evidence type="ECO:0000313" key="2">
    <source>
        <dbReference type="Proteomes" id="UP000242930"/>
    </source>
</evidence>
<dbReference type="EMBL" id="FNZE01000009">
    <property type="protein sequence ID" value="SEJ48442.1"/>
    <property type="molecule type" value="Genomic_DNA"/>
</dbReference>
<dbReference type="STRING" id="915471.SAMN05216201_109167"/>
<dbReference type="Proteomes" id="UP000242930">
    <property type="component" value="Unassembled WGS sequence"/>
</dbReference>
<dbReference type="OrthoDB" id="7018558at2"/>
<dbReference type="RefSeq" id="WP_090311488.1">
    <property type="nucleotide sequence ID" value="NZ_FNZE01000009.1"/>
</dbReference>
<evidence type="ECO:0000313" key="1">
    <source>
        <dbReference type="EMBL" id="SEJ48442.1"/>
    </source>
</evidence>
<name>A0A1H6ZFI8_9PSED</name>
<accession>A0A1H6ZFI8</accession>
<protein>
    <submittedName>
        <fullName evidence="1">Uncharacterized protein</fullName>
    </submittedName>
</protein>
<dbReference type="AlphaFoldDB" id="A0A1H6ZFI8"/>
<proteinExistence type="predicted"/>
<sequence>MKHQKVSDKHAMIAKFTEEAMQLGGRVSANQRHFIKAALAHGKTMEPAGRLAGANRECSHA</sequence>
<gene>
    <name evidence="1" type="ORF">SAMN05216201_109167</name>
</gene>
<reference evidence="2" key="1">
    <citation type="submission" date="2016-10" db="EMBL/GenBank/DDBJ databases">
        <authorList>
            <person name="Varghese N."/>
            <person name="Submissions S."/>
        </authorList>
    </citation>
    <scope>NUCLEOTIDE SEQUENCE [LARGE SCALE GENOMIC DNA]</scope>
    <source>
        <strain evidence="2">LMG 25967</strain>
    </source>
</reference>
<organism evidence="1 2">
    <name type="scientific">Pseudomonas linyingensis</name>
    <dbReference type="NCBI Taxonomy" id="915471"/>
    <lineage>
        <taxon>Bacteria</taxon>
        <taxon>Pseudomonadati</taxon>
        <taxon>Pseudomonadota</taxon>
        <taxon>Gammaproteobacteria</taxon>
        <taxon>Pseudomonadales</taxon>
        <taxon>Pseudomonadaceae</taxon>
        <taxon>Pseudomonas</taxon>
    </lineage>
</organism>